<sequence length="181" mass="21060">MLFFYHFYKEILMYGNITSVISSNNNTLAPLFNTKTTIDNNTDSLLPIIISISGVLLVIGIIMSWYTRKCIRENALTTRSSISLATYRSTRSVETIEEDNNDFDSIETYSRDHNYHALTIEDDDDDLEFLNVKLQWIEETDPNYRHYVLNNMEGEEMDDNTAFQISSVRLPYQSNNTQKKL</sequence>
<dbReference type="KEGG" id="erw:ERWE_CDS_07660"/>
<dbReference type="HOGENOM" id="CLU_1486834_0_0_5"/>
<evidence type="ECO:0000256" key="1">
    <source>
        <dbReference type="SAM" id="Phobius"/>
    </source>
</evidence>
<organism evidence="2 3">
    <name type="scientific">Ehrlichia ruminantium (strain Welgevonden)</name>
    <dbReference type="NCBI Taxonomy" id="254945"/>
    <lineage>
        <taxon>Bacteria</taxon>
        <taxon>Pseudomonadati</taxon>
        <taxon>Pseudomonadota</taxon>
        <taxon>Alphaproteobacteria</taxon>
        <taxon>Rickettsiales</taxon>
        <taxon>Anaplasmataceae</taxon>
        <taxon>Ehrlichia</taxon>
    </lineage>
</organism>
<accession>A0A0H3M0K4</accession>
<reference evidence="2 3" key="1">
    <citation type="journal article" date="2006" name="J. Bacteriol.">
        <title>Comparative genomic analysis of three strains of Ehrlichia ruminantium reveals an active process of genome size plasticity.</title>
        <authorList>
            <person name="Frutos R."/>
            <person name="Viari A."/>
            <person name="Ferraz C."/>
            <person name="Morgat A."/>
            <person name="Eychenie S."/>
            <person name="Kandassami Y."/>
            <person name="Chantal I."/>
            <person name="Bensaid A."/>
            <person name="Coissac E."/>
            <person name="Vachiery N."/>
            <person name="Demaille J."/>
            <person name="Martinez D."/>
        </authorList>
    </citation>
    <scope>NUCLEOTIDE SEQUENCE [LARGE SCALE GENOMIC DNA]</scope>
    <source>
        <strain evidence="2 3">Welgevonden</strain>
    </source>
</reference>
<keyword evidence="3" id="KW-1185">Reference proteome</keyword>
<keyword evidence="1" id="KW-1133">Transmembrane helix</keyword>
<dbReference type="AlphaFoldDB" id="A0A0H3M0K4"/>
<gene>
    <name evidence="2" type="ordered locus">ERWE_CDS_07660</name>
</gene>
<proteinExistence type="predicted"/>
<protein>
    <submittedName>
        <fullName evidence="2">Uncharacterized protein</fullName>
    </submittedName>
</protein>
<dbReference type="EMBL" id="CR925678">
    <property type="protein sequence ID" value="CAI27260.1"/>
    <property type="molecule type" value="Genomic_DNA"/>
</dbReference>
<name>A0A0H3M0K4_EHRRW</name>
<dbReference type="Proteomes" id="UP000001021">
    <property type="component" value="Chromosome"/>
</dbReference>
<evidence type="ECO:0000313" key="2">
    <source>
        <dbReference type="EMBL" id="CAI27260.1"/>
    </source>
</evidence>
<keyword evidence="1" id="KW-0472">Membrane</keyword>
<feature type="transmembrane region" description="Helical" evidence="1">
    <location>
        <begin position="45"/>
        <end position="66"/>
    </location>
</feature>
<keyword evidence="1" id="KW-0812">Transmembrane</keyword>
<evidence type="ECO:0000313" key="3">
    <source>
        <dbReference type="Proteomes" id="UP000001021"/>
    </source>
</evidence>
<dbReference type="KEGG" id="eru:Erum7280"/>